<organism evidence="4 5">
    <name type="scientific">Actinomyces radicidentis</name>
    <dbReference type="NCBI Taxonomy" id="111015"/>
    <lineage>
        <taxon>Bacteria</taxon>
        <taxon>Bacillati</taxon>
        <taxon>Actinomycetota</taxon>
        <taxon>Actinomycetes</taxon>
        <taxon>Actinomycetales</taxon>
        <taxon>Actinomycetaceae</taxon>
        <taxon>Actinomyces</taxon>
    </lineage>
</organism>
<evidence type="ECO:0000313" key="5">
    <source>
        <dbReference type="Proteomes" id="UP000065220"/>
    </source>
</evidence>
<keyword evidence="2" id="KW-1133">Transmembrane helix</keyword>
<feature type="signal peptide" evidence="3">
    <location>
        <begin position="1"/>
        <end position="28"/>
    </location>
</feature>
<gene>
    <name evidence="4" type="ORF">AXF14_07850</name>
</gene>
<accession>A0A109W2R6</accession>
<dbReference type="NCBIfam" id="NF038133">
    <property type="entry name" value="choice_anch_L"/>
    <property type="match status" value="1"/>
</dbReference>
<keyword evidence="2" id="KW-0812">Transmembrane</keyword>
<sequence length="384" mass="37604">MNNSLPTARRGRVLLPAVAAIAASLALAAPAVASDGQSASTLRDTSTTNAQSLAQAIAADADVSNAKVTGVDVQAGRVTGLPAGYFSQDSVALSTGSLIAAAPQADSDTDFEYSSVLGPNQALGATGDLGGDGDDALTELAGDDTYDATTLEFDVVPTGKVLNLAYQFGSEEYAGDGGSAVGNPNHGSWESQGYTDVLSITVDGTECALVPGTKDLVSAATVNEKTNATYYTANVSGHDLGDIDTEMNGFTSKLECSQPVTVGKAVHVRIALADVVDGQLDSSVLLPAGGLTSSDEVSASETAAAGATPTSSAATTATTGSSSGSGEAASSTGSATGKAAAAGTSSTSGRGSGPLAHTGTAAVAILGAAVVLVGAGVLARRRAH</sequence>
<dbReference type="STRING" id="111015.AXF14_07850"/>
<dbReference type="InterPro" id="IPR049804">
    <property type="entry name" value="Choice_anch_L"/>
</dbReference>
<dbReference type="Proteomes" id="UP000065220">
    <property type="component" value="Chromosome"/>
</dbReference>
<feature type="transmembrane region" description="Helical" evidence="2">
    <location>
        <begin position="355"/>
        <end position="379"/>
    </location>
</feature>
<dbReference type="KEGG" id="ard:AXF14_07850"/>
<proteinExistence type="predicted"/>
<feature type="chain" id="PRO_5039471718" description="Peptidase" evidence="3">
    <location>
        <begin position="29"/>
        <end position="384"/>
    </location>
</feature>
<feature type="compositionally biased region" description="Low complexity" evidence="1">
    <location>
        <begin position="299"/>
        <end position="349"/>
    </location>
</feature>
<name>A0A109W2R6_ACTRD</name>
<evidence type="ECO:0008006" key="6">
    <source>
        <dbReference type="Google" id="ProtNLM"/>
    </source>
</evidence>
<protein>
    <recommendedName>
        <fullName evidence="6">Peptidase</fullName>
    </recommendedName>
</protein>
<evidence type="ECO:0000256" key="2">
    <source>
        <dbReference type="SAM" id="Phobius"/>
    </source>
</evidence>
<keyword evidence="3" id="KW-0732">Signal</keyword>
<dbReference type="EMBL" id="CP014228">
    <property type="protein sequence ID" value="AMD87513.1"/>
    <property type="molecule type" value="Genomic_DNA"/>
</dbReference>
<evidence type="ECO:0000313" key="4">
    <source>
        <dbReference type="EMBL" id="AMD87513.1"/>
    </source>
</evidence>
<dbReference type="RefSeq" id="WP_067942246.1">
    <property type="nucleotide sequence ID" value="NZ_CP014228.1"/>
</dbReference>
<keyword evidence="2" id="KW-0472">Membrane</keyword>
<evidence type="ECO:0000256" key="3">
    <source>
        <dbReference type="SAM" id="SignalP"/>
    </source>
</evidence>
<keyword evidence="5" id="KW-1185">Reference proteome</keyword>
<evidence type="ECO:0000256" key="1">
    <source>
        <dbReference type="SAM" id="MobiDB-lite"/>
    </source>
</evidence>
<dbReference type="AlphaFoldDB" id="A0A109W2R6"/>
<reference evidence="5" key="1">
    <citation type="submission" date="2016-02" db="EMBL/GenBank/DDBJ databases">
        <authorList>
            <person name="Holder M.E."/>
            <person name="Ajami N.J."/>
            <person name="Petrosino J.F."/>
        </authorList>
    </citation>
    <scope>NUCLEOTIDE SEQUENCE [LARGE SCALE GENOMIC DNA]</scope>
    <source>
        <strain evidence="5">CCUG 36733</strain>
    </source>
</reference>
<feature type="region of interest" description="Disordered" evidence="1">
    <location>
        <begin position="297"/>
        <end position="354"/>
    </location>
</feature>